<reference evidence="2 3" key="1">
    <citation type="submission" date="2021-06" db="EMBL/GenBank/DDBJ databases">
        <title>Caerostris darwini draft genome.</title>
        <authorList>
            <person name="Kono N."/>
            <person name="Arakawa K."/>
        </authorList>
    </citation>
    <scope>NUCLEOTIDE SEQUENCE [LARGE SCALE GENOMIC DNA]</scope>
</reference>
<keyword evidence="1" id="KW-0472">Membrane</keyword>
<dbReference type="Proteomes" id="UP001054837">
    <property type="component" value="Unassembled WGS sequence"/>
</dbReference>
<protein>
    <recommendedName>
        <fullName evidence="4">Secreted protein</fullName>
    </recommendedName>
</protein>
<keyword evidence="3" id="KW-1185">Reference proteome</keyword>
<evidence type="ECO:0008006" key="4">
    <source>
        <dbReference type="Google" id="ProtNLM"/>
    </source>
</evidence>
<proteinExistence type="predicted"/>
<evidence type="ECO:0000313" key="3">
    <source>
        <dbReference type="Proteomes" id="UP001054837"/>
    </source>
</evidence>
<keyword evidence="1" id="KW-1133">Transmembrane helix</keyword>
<evidence type="ECO:0000256" key="1">
    <source>
        <dbReference type="SAM" id="Phobius"/>
    </source>
</evidence>
<gene>
    <name evidence="2" type="ORF">CDAR_480571</name>
</gene>
<accession>A0AAV4UI98</accession>
<keyword evidence="1" id="KW-0812">Transmembrane</keyword>
<sequence>MPAYSKGIVYVFYLLFGQVSFCLPCCCSCIVFAPLLKIFQVRSSRLPPCQTINIIKAQERNRQHKEQLPFSTLLFHALYIFSSSEVFPGQQPAAATMLYHQQCSRKKSPPQRTIFFFYFAVVSCTAFISSSDVFP</sequence>
<feature type="transmembrane region" description="Helical" evidence="1">
    <location>
        <begin position="114"/>
        <end position="134"/>
    </location>
</feature>
<feature type="transmembrane region" description="Helical" evidence="1">
    <location>
        <begin position="12"/>
        <end position="36"/>
    </location>
</feature>
<dbReference type="AlphaFoldDB" id="A0AAV4UI98"/>
<name>A0AAV4UI98_9ARAC</name>
<organism evidence="2 3">
    <name type="scientific">Caerostris darwini</name>
    <dbReference type="NCBI Taxonomy" id="1538125"/>
    <lineage>
        <taxon>Eukaryota</taxon>
        <taxon>Metazoa</taxon>
        <taxon>Ecdysozoa</taxon>
        <taxon>Arthropoda</taxon>
        <taxon>Chelicerata</taxon>
        <taxon>Arachnida</taxon>
        <taxon>Araneae</taxon>
        <taxon>Araneomorphae</taxon>
        <taxon>Entelegynae</taxon>
        <taxon>Araneoidea</taxon>
        <taxon>Araneidae</taxon>
        <taxon>Caerostris</taxon>
    </lineage>
</organism>
<evidence type="ECO:0000313" key="2">
    <source>
        <dbReference type="EMBL" id="GIY57503.1"/>
    </source>
</evidence>
<comment type="caution">
    <text evidence="2">The sequence shown here is derived from an EMBL/GenBank/DDBJ whole genome shotgun (WGS) entry which is preliminary data.</text>
</comment>
<dbReference type="EMBL" id="BPLQ01011343">
    <property type="protein sequence ID" value="GIY57503.1"/>
    <property type="molecule type" value="Genomic_DNA"/>
</dbReference>